<dbReference type="GO" id="GO:0006772">
    <property type="term" value="P:thiamine metabolic process"/>
    <property type="evidence" value="ECO:0007669"/>
    <property type="project" value="InterPro"/>
</dbReference>
<name>A0A5N5DCH4_9PEZI</name>
<keyword evidence="3 7" id="KW-0808">Transferase</keyword>
<dbReference type="PANTHER" id="PTHR13622">
    <property type="entry name" value="THIAMIN PYROPHOSPHOKINASE"/>
    <property type="match status" value="1"/>
</dbReference>
<dbReference type="SUPFAM" id="SSF63862">
    <property type="entry name" value="Thiamin pyrophosphokinase, substrate-binding domain"/>
    <property type="match status" value="1"/>
</dbReference>
<evidence type="ECO:0000259" key="9">
    <source>
        <dbReference type="SMART" id="SM00983"/>
    </source>
</evidence>
<dbReference type="GO" id="GO:0016301">
    <property type="term" value="F:kinase activity"/>
    <property type="evidence" value="ECO:0007669"/>
    <property type="project" value="UniProtKB-UniRule"/>
</dbReference>
<evidence type="ECO:0000256" key="6">
    <source>
        <dbReference type="ARBA" id="ARBA00022840"/>
    </source>
</evidence>
<evidence type="ECO:0000256" key="3">
    <source>
        <dbReference type="ARBA" id="ARBA00022679"/>
    </source>
</evidence>
<dbReference type="UniPathway" id="UPA00060">
    <property type="reaction ID" value="UER00597"/>
</dbReference>
<dbReference type="InterPro" id="IPR036371">
    <property type="entry name" value="TPK_B1-bd_sf"/>
</dbReference>
<dbReference type="SUPFAM" id="SSF63999">
    <property type="entry name" value="Thiamin pyrophosphokinase, catalytic domain"/>
    <property type="match status" value="1"/>
</dbReference>
<dbReference type="GO" id="GO:0004788">
    <property type="term" value="F:thiamine diphosphokinase activity"/>
    <property type="evidence" value="ECO:0007669"/>
    <property type="project" value="UniProtKB-UniRule"/>
</dbReference>
<dbReference type="PANTHER" id="PTHR13622:SF8">
    <property type="entry name" value="THIAMIN PYROPHOSPHOKINASE 1"/>
    <property type="match status" value="1"/>
</dbReference>
<dbReference type="InterPro" id="IPR016966">
    <property type="entry name" value="Thiamin_pyrophosphokinase_euk"/>
</dbReference>
<dbReference type="NCBIfam" id="TIGR01378">
    <property type="entry name" value="thi_PPkinase"/>
    <property type="match status" value="1"/>
</dbReference>
<keyword evidence="6 7" id="KW-0067">ATP-binding</keyword>
<dbReference type="GO" id="GO:0009229">
    <property type="term" value="P:thiamine diphosphate biosynthetic process"/>
    <property type="evidence" value="ECO:0007669"/>
    <property type="project" value="UniProtKB-UniRule"/>
</dbReference>
<dbReference type="AlphaFoldDB" id="A0A5N5DCH4"/>
<feature type="region of interest" description="Disordered" evidence="8">
    <location>
        <begin position="13"/>
        <end position="32"/>
    </location>
</feature>
<dbReference type="EMBL" id="VCHE01000034">
    <property type="protein sequence ID" value="KAB2575317.1"/>
    <property type="molecule type" value="Genomic_DNA"/>
</dbReference>
<comment type="caution">
    <text evidence="10">The sequence shown here is derived from an EMBL/GenBank/DDBJ whole genome shotgun (WGS) entry which is preliminary data.</text>
</comment>
<feature type="compositionally biased region" description="Polar residues" evidence="8">
    <location>
        <begin position="14"/>
        <end position="27"/>
    </location>
</feature>
<dbReference type="Pfam" id="PF04265">
    <property type="entry name" value="TPK_B1_binding"/>
    <property type="match status" value="1"/>
</dbReference>
<dbReference type="InterPro" id="IPR006282">
    <property type="entry name" value="Thi_PPkinase"/>
</dbReference>
<dbReference type="InterPro" id="IPR036759">
    <property type="entry name" value="TPK_catalytic_sf"/>
</dbReference>
<comment type="catalytic activity">
    <reaction evidence="7">
        <text>thiamine + ATP = thiamine diphosphate + AMP + H(+)</text>
        <dbReference type="Rhea" id="RHEA:11576"/>
        <dbReference type="ChEBI" id="CHEBI:15378"/>
        <dbReference type="ChEBI" id="CHEBI:18385"/>
        <dbReference type="ChEBI" id="CHEBI:30616"/>
        <dbReference type="ChEBI" id="CHEBI:58937"/>
        <dbReference type="ChEBI" id="CHEBI:456215"/>
    </reaction>
</comment>
<feature type="domain" description="Thiamin pyrophosphokinase thiamin-binding" evidence="9">
    <location>
        <begin position="223"/>
        <end position="283"/>
    </location>
</feature>
<dbReference type="Gene3D" id="3.40.50.10240">
    <property type="entry name" value="Thiamin pyrophosphokinase, catalytic domain"/>
    <property type="match status" value="1"/>
</dbReference>
<dbReference type="CDD" id="cd07995">
    <property type="entry name" value="TPK"/>
    <property type="match status" value="1"/>
</dbReference>
<dbReference type="SMART" id="SM00983">
    <property type="entry name" value="TPK_B1_binding"/>
    <property type="match status" value="1"/>
</dbReference>
<gene>
    <name evidence="10" type="primary">TPK1</name>
    <name evidence="10" type="ORF">DBV05_g5994</name>
</gene>
<sequence length="294" mass="32304">MAATEFAPARFLQHATSTQRAPSQVQDQHQKQDWRTKPTLVILNQPVESLDLLQRLWAHTGYRLCADGGANRLYDIFAGLDDAEEQRRKFLPSVIHGDLDSINPDVRAYYETLGVPVTRERDQECTDFGKAIRKIASVTKITTDDVSSASEADDASSSSSYREILVICTLAGRVDQGLRLVYDLLQIQRAARSPTRLWLFSEASVSWVLPPGESRIVLDGSSGVGGKYFTANVGILPAYGPAVISTTGLEWDVTDWPTSVHGALSTSNHVKSKIVTVKTDVDVLFTIELADSLP</sequence>
<comment type="pathway">
    <text evidence="1 7">Cofactor biosynthesis; thiamine diphosphate biosynthesis; thiamine diphosphate from thiamine: step 1/1.</text>
</comment>
<evidence type="ECO:0000256" key="5">
    <source>
        <dbReference type="ARBA" id="ARBA00022777"/>
    </source>
</evidence>
<organism evidence="10 11">
    <name type="scientific">Lasiodiplodia theobromae</name>
    <dbReference type="NCBI Taxonomy" id="45133"/>
    <lineage>
        <taxon>Eukaryota</taxon>
        <taxon>Fungi</taxon>
        <taxon>Dikarya</taxon>
        <taxon>Ascomycota</taxon>
        <taxon>Pezizomycotina</taxon>
        <taxon>Dothideomycetes</taxon>
        <taxon>Dothideomycetes incertae sedis</taxon>
        <taxon>Botryosphaeriales</taxon>
        <taxon>Botryosphaeriaceae</taxon>
        <taxon>Lasiodiplodia</taxon>
    </lineage>
</organism>
<dbReference type="Proteomes" id="UP000325902">
    <property type="component" value="Unassembled WGS sequence"/>
</dbReference>
<evidence type="ECO:0000313" key="10">
    <source>
        <dbReference type="EMBL" id="KAB2575317.1"/>
    </source>
</evidence>
<evidence type="ECO:0000313" key="11">
    <source>
        <dbReference type="Proteomes" id="UP000325902"/>
    </source>
</evidence>
<keyword evidence="11" id="KW-1185">Reference proteome</keyword>
<comment type="similarity">
    <text evidence="2 7">Belongs to the thiamine pyrophosphokinase family.</text>
</comment>
<protein>
    <recommendedName>
        <fullName evidence="7">Thiamine pyrophosphokinase</fullName>
        <ecNumber evidence="7">2.7.6.2</ecNumber>
    </recommendedName>
</protein>
<evidence type="ECO:0000256" key="1">
    <source>
        <dbReference type="ARBA" id="ARBA00005078"/>
    </source>
</evidence>
<evidence type="ECO:0000256" key="2">
    <source>
        <dbReference type="ARBA" id="ARBA00006785"/>
    </source>
</evidence>
<keyword evidence="4 7" id="KW-0547">Nucleotide-binding</keyword>
<evidence type="ECO:0000256" key="8">
    <source>
        <dbReference type="SAM" id="MobiDB-lite"/>
    </source>
</evidence>
<evidence type="ECO:0000256" key="7">
    <source>
        <dbReference type="PIRNR" id="PIRNR031057"/>
    </source>
</evidence>
<proteinExistence type="inferred from homology"/>
<dbReference type="EC" id="2.7.6.2" evidence="7"/>
<dbReference type="GO" id="GO:0005524">
    <property type="term" value="F:ATP binding"/>
    <property type="evidence" value="ECO:0007669"/>
    <property type="project" value="UniProtKB-UniRule"/>
</dbReference>
<dbReference type="PIRSF" id="PIRSF031057">
    <property type="entry name" value="Thiamin_pyrophosphokinase"/>
    <property type="match status" value="1"/>
</dbReference>
<evidence type="ECO:0000256" key="4">
    <source>
        <dbReference type="ARBA" id="ARBA00022741"/>
    </source>
</evidence>
<dbReference type="InterPro" id="IPR007371">
    <property type="entry name" value="TPK_catalytic"/>
</dbReference>
<reference evidence="10 11" key="1">
    <citation type="journal article" date="2019" name="Sci. Rep.">
        <title>A multi-omics analysis of the grapevine pathogen Lasiodiplodia theobromae reveals that temperature affects the expression of virulence- and pathogenicity-related genes.</title>
        <authorList>
            <person name="Felix C."/>
            <person name="Meneses R."/>
            <person name="Goncalves M.F.M."/>
            <person name="Tilleman L."/>
            <person name="Duarte A.S."/>
            <person name="Jorrin-Novo J.V."/>
            <person name="Van de Peer Y."/>
            <person name="Deforce D."/>
            <person name="Van Nieuwerburgh F."/>
            <person name="Esteves A.C."/>
            <person name="Alves A."/>
        </authorList>
    </citation>
    <scope>NUCLEOTIDE SEQUENCE [LARGE SCALE GENOMIC DNA]</scope>
    <source>
        <strain evidence="10 11">LA-SOL3</strain>
    </source>
</reference>
<dbReference type="Pfam" id="PF04263">
    <property type="entry name" value="TPK_catalytic"/>
    <property type="match status" value="1"/>
</dbReference>
<dbReference type="InterPro" id="IPR007373">
    <property type="entry name" value="Thiamin_PyroPKinase_B1-bd"/>
</dbReference>
<dbReference type="OrthoDB" id="25149at2759"/>
<dbReference type="GO" id="GO:0030975">
    <property type="term" value="F:thiamine binding"/>
    <property type="evidence" value="ECO:0007669"/>
    <property type="project" value="UniProtKB-UniRule"/>
</dbReference>
<accession>A0A5N5DCH4</accession>
<keyword evidence="5 7" id="KW-0418">Kinase</keyword>